<name>A0A1V0SFT0_9VIRU</name>
<organism evidence="1">
    <name type="scientific">Hokovirus HKV1</name>
    <dbReference type="NCBI Taxonomy" id="1977638"/>
    <lineage>
        <taxon>Viruses</taxon>
        <taxon>Varidnaviria</taxon>
        <taxon>Bamfordvirae</taxon>
        <taxon>Nucleocytoviricota</taxon>
        <taxon>Megaviricetes</taxon>
        <taxon>Imitervirales</taxon>
        <taxon>Mimiviridae</taxon>
        <taxon>Klosneuvirinae</taxon>
        <taxon>Hokovirus</taxon>
    </lineage>
</organism>
<gene>
    <name evidence="1" type="ORF">Hokovirus_2_113</name>
</gene>
<protein>
    <submittedName>
        <fullName evidence="1">Uncharacterized protein</fullName>
    </submittedName>
</protein>
<proteinExistence type="predicted"/>
<dbReference type="EMBL" id="KY684104">
    <property type="protein sequence ID" value="ARF10586.1"/>
    <property type="molecule type" value="Genomic_DNA"/>
</dbReference>
<sequence length="135" mass="15658">MSLRNFGGSTQLIYDECDYRRRLCQSVTPGNYRLYFGFAENNNRCVQDKVYYKQNPMLVETESELKNIRRPLSHCNKNKYYPTCPRSNHCVSTFDKKVPVVLDQSLCPIVHNNIRKPTNNGLSLSPSNGCQFNRV</sequence>
<accession>A0A1V0SFT0</accession>
<evidence type="ECO:0000313" key="1">
    <source>
        <dbReference type="EMBL" id="ARF10586.1"/>
    </source>
</evidence>
<reference evidence="1" key="1">
    <citation type="journal article" date="2017" name="Science">
        <title>Giant viruses with an expanded complement of translation system components.</title>
        <authorList>
            <person name="Schulz F."/>
            <person name="Yutin N."/>
            <person name="Ivanova N.N."/>
            <person name="Ortega D.R."/>
            <person name="Lee T.K."/>
            <person name="Vierheilig J."/>
            <person name="Daims H."/>
            <person name="Horn M."/>
            <person name="Wagner M."/>
            <person name="Jensen G.J."/>
            <person name="Kyrpides N.C."/>
            <person name="Koonin E.V."/>
            <person name="Woyke T."/>
        </authorList>
    </citation>
    <scope>NUCLEOTIDE SEQUENCE</scope>
    <source>
        <strain evidence="1">HKV1</strain>
    </source>
</reference>